<accession>A0ABS9B892</accession>
<dbReference type="GO" id="GO:0004337">
    <property type="term" value="F:(2E,6E)-farnesyl diphosphate synthase activity"/>
    <property type="evidence" value="ECO:0007669"/>
    <property type="project" value="UniProtKB-EC"/>
</dbReference>
<keyword evidence="3 7" id="KW-0808">Transferase</keyword>
<dbReference type="EMBL" id="JABFTQ010000011">
    <property type="protein sequence ID" value="MCE8048240.1"/>
    <property type="molecule type" value="Genomic_DNA"/>
</dbReference>
<comment type="caution">
    <text evidence="8">The sequence shown here is derived from an EMBL/GenBank/DDBJ whole genome shotgun (WGS) entry which is preliminary data.</text>
</comment>
<dbReference type="RefSeq" id="WP_234244291.1">
    <property type="nucleotide sequence ID" value="NZ_JABFTQ010000011.1"/>
</dbReference>
<evidence type="ECO:0000256" key="6">
    <source>
        <dbReference type="ARBA" id="ARBA00023229"/>
    </source>
</evidence>
<evidence type="ECO:0000256" key="4">
    <source>
        <dbReference type="ARBA" id="ARBA00022723"/>
    </source>
</evidence>
<evidence type="ECO:0000256" key="2">
    <source>
        <dbReference type="ARBA" id="ARBA00006706"/>
    </source>
</evidence>
<proteinExistence type="inferred from homology"/>
<dbReference type="PROSITE" id="PS00444">
    <property type="entry name" value="POLYPRENYL_SYNTHASE_2"/>
    <property type="match status" value="1"/>
</dbReference>
<comment type="similarity">
    <text evidence="2 7">Belongs to the FPP/GGPP synthase family.</text>
</comment>
<dbReference type="InterPro" id="IPR008949">
    <property type="entry name" value="Isoprenoid_synthase_dom_sf"/>
</dbReference>
<organism evidence="8 9">
    <name type="scientific">Billgrantia desiderata</name>
    <dbReference type="NCBI Taxonomy" id="52021"/>
    <lineage>
        <taxon>Bacteria</taxon>
        <taxon>Pseudomonadati</taxon>
        <taxon>Pseudomonadota</taxon>
        <taxon>Gammaproteobacteria</taxon>
        <taxon>Oceanospirillales</taxon>
        <taxon>Halomonadaceae</taxon>
        <taxon>Billgrantia</taxon>
    </lineage>
</organism>
<dbReference type="SFLD" id="SFLDS00005">
    <property type="entry name" value="Isoprenoid_Synthase_Type_I"/>
    <property type="match status" value="1"/>
</dbReference>
<evidence type="ECO:0000313" key="8">
    <source>
        <dbReference type="EMBL" id="MCE8048240.1"/>
    </source>
</evidence>
<dbReference type="PANTHER" id="PTHR43281:SF1">
    <property type="entry name" value="FARNESYL DIPHOSPHATE SYNTHASE"/>
    <property type="match status" value="1"/>
</dbReference>
<dbReference type="Proteomes" id="UP001320154">
    <property type="component" value="Unassembled WGS sequence"/>
</dbReference>
<dbReference type="SUPFAM" id="SSF48576">
    <property type="entry name" value="Terpenoid synthases"/>
    <property type="match status" value="1"/>
</dbReference>
<dbReference type="Pfam" id="PF00348">
    <property type="entry name" value="polyprenyl_synt"/>
    <property type="match status" value="1"/>
</dbReference>
<evidence type="ECO:0000256" key="1">
    <source>
        <dbReference type="ARBA" id="ARBA00001946"/>
    </source>
</evidence>
<evidence type="ECO:0000256" key="7">
    <source>
        <dbReference type="RuleBase" id="RU004466"/>
    </source>
</evidence>
<dbReference type="InterPro" id="IPR033749">
    <property type="entry name" value="Polyprenyl_synt_CS"/>
</dbReference>
<name>A0ABS9B892_9GAMM</name>
<dbReference type="InterPro" id="IPR053378">
    <property type="entry name" value="Prenyl_diphosphate_synthase"/>
</dbReference>
<dbReference type="PANTHER" id="PTHR43281">
    <property type="entry name" value="FARNESYL DIPHOSPHATE SYNTHASE"/>
    <property type="match status" value="1"/>
</dbReference>
<keyword evidence="6" id="KW-0414">Isoprene biosynthesis</keyword>
<dbReference type="CDD" id="cd00685">
    <property type="entry name" value="Trans_IPPS_HT"/>
    <property type="match status" value="1"/>
</dbReference>
<dbReference type="PROSITE" id="PS00723">
    <property type="entry name" value="POLYPRENYL_SYNTHASE_1"/>
    <property type="match status" value="1"/>
</dbReference>
<dbReference type="InterPro" id="IPR000092">
    <property type="entry name" value="Polyprenyl_synt"/>
</dbReference>
<evidence type="ECO:0000313" key="9">
    <source>
        <dbReference type="Proteomes" id="UP001320154"/>
    </source>
</evidence>
<reference evidence="8 9" key="1">
    <citation type="journal article" date="2021" name="Front. Microbiol.">
        <title>Aerobic Denitrification and Heterotrophic Sulfur Oxidation in the Genus Halomonas Revealed by Six Novel Species Characterizations and Genome-Based Analysis.</title>
        <authorList>
            <person name="Wang L."/>
            <person name="Shao Z."/>
        </authorList>
    </citation>
    <scope>NUCLEOTIDE SEQUENCE [LARGE SCALE GENOMIC DNA]</scope>
    <source>
        <strain evidence="8 9">MCCC 1A05748</strain>
    </source>
</reference>
<gene>
    <name evidence="8" type="primary">ispA</name>
    <name evidence="8" type="ORF">HOP60_16040</name>
</gene>
<keyword evidence="9" id="KW-1185">Reference proteome</keyword>
<protein>
    <submittedName>
        <fullName evidence="8">(2E,6E)-farnesyl diphosphate synthase</fullName>
        <ecNumber evidence="8">2.5.1.10</ecNumber>
    </submittedName>
</protein>
<dbReference type="EC" id="2.5.1.10" evidence="8"/>
<keyword evidence="5" id="KW-0460">Magnesium</keyword>
<keyword evidence="4" id="KW-0479">Metal-binding</keyword>
<comment type="cofactor">
    <cofactor evidence="1">
        <name>Mg(2+)</name>
        <dbReference type="ChEBI" id="CHEBI:18420"/>
    </cofactor>
</comment>
<evidence type="ECO:0000256" key="3">
    <source>
        <dbReference type="ARBA" id="ARBA00022679"/>
    </source>
</evidence>
<sequence length="294" mass="30917">MSTDSLSATLAVDRARVDAFLARAFEQRQPPAPRLEAAMRHALLVGGKRLRPLLVYLAGRSLGASDEALDAPAAAVELIHAYSLVHDDLPAMDDDDLRRGQPTVHRAFDEATAILAGDALQSLAFEVLARAAHPRLPALILTLAVAAGRDGMVGGQALDLAAVGGHPDVEALATMHAHKTGALICAAVRMGALTAVPEQDPRVAALDRYAEALGLAFQIHDDVLDVIGDTQTLGKASGADAARDKPTYPALLGLEGARRRAQELTDEALAALAPLGEAGDPLARLARYMIERDH</sequence>
<dbReference type="NCBIfam" id="NF045485">
    <property type="entry name" value="FPPsyn"/>
    <property type="match status" value="1"/>
</dbReference>
<dbReference type="NCBIfam" id="NF007877">
    <property type="entry name" value="PRK10581.1"/>
    <property type="match status" value="1"/>
</dbReference>
<dbReference type="SFLD" id="SFLDG01017">
    <property type="entry name" value="Polyprenyl_Transferase_Like"/>
    <property type="match status" value="1"/>
</dbReference>
<dbReference type="Gene3D" id="1.10.600.10">
    <property type="entry name" value="Farnesyl Diphosphate Synthase"/>
    <property type="match status" value="1"/>
</dbReference>
<evidence type="ECO:0000256" key="5">
    <source>
        <dbReference type="ARBA" id="ARBA00022842"/>
    </source>
</evidence>